<dbReference type="Proteomes" id="UP000280935">
    <property type="component" value="Unassembled WGS sequence"/>
</dbReference>
<dbReference type="RefSeq" id="WP_125226481.1">
    <property type="nucleotide sequence ID" value="NZ_RQYT01000001.1"/>
</dbReference>
<comment type="caution">
    <text evidence="3">The sequence shown here is derived from an EMBL/GenBank/DDBJ whole genome shotgun (WGS) entry which is preliminary data.</text>
</comment>
<proteinExistence type="predicted"/>
<organism evidence="3 4">
    <name type="scientific">Arachnia propionica</name>
    <dbReference type="NCBI Taxonomy" id="1750"/>
    <lineage>
        <taxon>Bacteria</taxon>
        <taxon>Bacillati</taxon>
        <taxon>Actinomycetota</taxon>
        <taxon>Actinomycetes</taxon>
        <taxon>Propionibacteriales</taxon>
        <taxon>Propionibacteriaceae</taxon>
        <taxon>Arachnia</taxon>
    </lineage>
</organism>
<evidence type="ECO:0000313" key="4">
    <source>
        <dbReference type="Proteomes" id="UP000280935"/>
    </source>
</evidence>
<reference evidence="3 4" key="1">
    <citation type="submission" date="2018-11" db="EMBL/GenBank/DDBJ databases">
        <title>Genomes From Bacteria Associated with the Canine Oral Cavity: a Test Case for Automated Genome-Based Taxonomic Assignment.</title>
        <authorList>
            <person name="Coil D.A."/>
            <person name="Jospin G."/>
            <person name="Darling A.E."/>
            <person name="Wallis C."/>
            <person name="Davis I.J."/>
            <person name="Harris S."/>
            <person name="Eisen J.A."/>
            <person name="Holcombe L.J."/>
            <person name="O'Flynn C."/>
        </authorList>
    </citation>
    <scope>NUCLEOTIDE SEQUENCE [LARGE SCALE GENOMIC DNA]</scope>
    <source>
        <strain evidence="3 4">OH2822_COT-296</strain>
    </source>
</reference>
<name>A0A3P1WXU5_9ACTN</name>
<protein>
    <submittedName>
        <fullName evidence="3">Uncharacterized protein</fullName>
    </submittedName>
</protein>
<evidence type="ECO:0000256" key="1">
    <source>
        <dbReference type="ARBA" id="ARBA00022741"/>
    </source>
</evidence>
<dbReference type="AlphaFoldDB" id="A0A3P1WXU5"/>
<dbReference type="SUPFAM" id="SSF50465">
    <property type="entry name" value="EF-Tu/eEF-1alpha/eIF2-gamma C-terminal domain"/>
    <property type="match status" value="1"/>
</dbReference>
<keyword evidence="1" id="KW-0547">Nucleotide-binding</keyword>
<dbReference type="GO" id="GO:0005525">
    <property type="term" value="F:GTP binding"/>
    <property type="evidence" value="ECO:0007669"/>
    <property type="project" value="UniProtKB-KW"/>
</dbReference>
<accession>A0A3P1WXU5</accession>
<dbReference type="EMBL" id="RQYT01000001">
    <property type="protein sequence ID" value="RRD51379.1"/>
    <property type="molecule type" value="Genomic_DNA"/>
</dbReference>
<gene>
    <name evidence="3" type="ORF">EII35_00400</name>
</gene>
<dbReference type="InterPro" id="IPR009001">
    <property type="entry name" value="Transl_elong_EF1A/Init_IF2_C"/>
</dbReference>
<sequence length="131" mass="14626">MSIADSFLAHVRFLKQDEGGRRRSPRNPAVSQLSVPPIQTSCYLVALDPQELPLDDPDAIPLGKTVLVRVVAWDAVHYQAEFEHLGPEIEFFEGARRVARGRMIDGRKLEPTPETVEAFLQASLKEGFGQE</sequence>
<evidence type="ECO:0000256" key="2">
    <source>
        <dbReference type="ARBA" id="ARBA00023134"/>
    </source>
</evidence>
<keyword evidence="2" id="KW-0342">GTP-binding</keyword>
<evidence type="ECO:0000313" key="3">
    <source>
        <dbReference type="EMBL" id="RRD51379.1"/>
    </source>
</evidence>